<dbReference type="OrthoDB" id="9791588at2"/>
<protein>
    <submittedName>
        <fullName evidence="8">APC family permease</fullName>
    </submittedName>
</protein>
<dbReference type="Proteomes" id="UP000321533">
    <property type="component" value="Chromosome"/>
</dbReference>
<keyword evidence="2" id="KW-0813">Transport</keyword>
<dbReference type="InterPro" id="IPR002293">
    <property type="entry name" value="AA/rel_permease1"/>
</dbReference>
<sequence>MKENRSATVKKLRPLQLAAIIFLTISGGPYGLESLLTYAGSHGTLVLLFITPILWDIPTIFTVLELNSMMPVTGGYYQWVKRAMGLRFAWYEGWWTWLYTFVDLAIYPVLFVEYLSFFVPGVEAYKIPVCLVIIWGSAWLNIRGIVPVGKASVFLGAAVLAPFVILFVYFVTHHTGSFALPSPSLSGVKFPMLGLGLYTVMWNFLGWDNVTTYAEEVAHPIRSYLKSVAIAFLLIFVVYFMAVMVALQSGIDYTVLSEEGFPALGTLVGGQWLGTLIACGGMASGIGLYSAVLLSVSRVPKVMSDDELLPAKLHALHPKFQTPYVSIISCSTVVSLMVMWTFADLLIIDVILYGAALFLEFVTLIIFRIKAPDEHRPFKIPLNITGLCIMIAFPVAVYSIALMGAFSESGSTIWPVLFALAILLTGEIIWRFIIWRKPHLKMAAVTVYKKLFRNE</sequence>
<dbReference type="PIRSF" id="PIRSF006060">
    <property type="entry name" value="AA_transporter"/>
    <property type="match status" value="1"/>
</dbReference>
<feature type="transmembrane region" description="Helical" evidence="7">
    <location>
        <begin position="124"/>
        <end position="142"/>
    </location>
</feature>
<keyword evidence="4 7" id="KW-0812">Transmembrane</keyword>
<accession>A0A5B8VEJ2</accession>
<keyword evidence="6 7" id="KW-0472">Membrane</keyword>
<feature type="transmembrane region" description="Helical" evidence="7">
    <location>
        <begin position="346"/>
        <end position="369"/>
    </location>
</feature>
<dbReference type="AlphaFoldDB" id="A0A5B8VEJ2"/>
<keyword evidence="5 7" id="KW-1133">Transmembrane helix</keyword>
<evidence type="ECO:0000256" key="3">
    <source>
        <dbReference type="ARBA" id="ARBA00022475"/>
    </source>
</evidence>
<keyword evidence="9" id="KW-1185">Reference proteome</keyword>
<feature type="transmembrane region" description="Helical" evidence="7">
    <location>
        <begin position="88"/>
        <end position="112"/>
    </location>
</feature>
<dbReference type="PANTHER" id="PTHR45826">
    <property type="entry name" value="POLYAMINE TRANSPORTER PUT1"/>
    <property type="match status" value="1"/>
</dbReference>
<reference evidence="8 9" key="1">
    <citation type="journal article" date="2016" name="Int. J. Syst. Evol. Microbiol.">
        <title>Panacibacter ginsenosidivorans gen. nov., sp. nov., with ginsenoside converting activity isolated from soil of a ginseng field.</title>
        <authorList>
            <person name="Siddiqi M.Z."/>
            <person name="Muhammad Shafi S."/>
            <person name="Choi K.D."/>
            <person name="Im W.T."/>
        </authorList>
    </citation>
    <scope>NUCLEOTIDE SEQUENCE [LARGE SCALE GENOMIC DNA]</scope>
    <source>
        <strain evidence="8 9">Gsoil1550</strain>
    </source>
</reference>
<dbReference type="Pfam" id="PF13520">
    <property type="entry name" value="AA_permease_2"/>
    <property type="match status" value="1"/>
</dbReference>
<evidence type="ECO:0000256" key="4">
    <source>
        <dbReference type="ARBA" id="ARBA00022692"/>
    </source>
</evidence>
<feature type="transmembrane region" description="Helical" evidence="7">
    <location>
        <begin position="271"/>
        <end position="294"/>
    </location>
</feature>
<evidence type="ECO:0000313" key="8">
    <source>
        <dbReference type="EMBL" id="QEC69947.1"/>
    </source>
</evidence>
<gene>
    <name evidence="8" type="ORF">FRZ67_22585</name>
</gene>
<dbReference type="Gene3D" id="1.20.1740.10">
    <property type="entry name" value="Amino acid/polyamine transporter I"/>
    <property type="match status" value="1"/>
</dbReference>
<evidence type="ECO:0000256" key="2">
    <source>
        <dbReference type="ARBA" id="ARBA00022448"/>
    </source>
</evidence>
<feature type="transmembrane region" description="Helical" evidence="7">
    <location>
        <begin position="322"/>
        <end position="340"/>
    </location>
</feature>
<feature type="transmembrane region" description="Helical" evidence="7">
    <location>
        <begin position="12"/>
        <end position="32"/>
    </location>
</feature>
<dbReference type="EMBL" id="CP042435">
    <property type="protein sequence ID" value="QEC69947.1"/>
    <property type="molecule type" value="Genomic_DNA"/>
</dbReference>
<evidence type="ECO:0000256" key="1">
    <source>
        <dbReference type="ARBA" id="ARBA00004651"/>
    </source>
</evidence>
<evidence type="ECO:0000256" key="7">
    <source>
        <dbReference type="SAM" id="Phobius"/>
    </source>
</evidence>
<feature type="transmembrane region" description="Helical" evidence="7">
    <location>
        <begin position="44"/>
        <end position="67"/>
    </location>
</feature>
<organism evidence="8 9">
    <name type="scientific">Panacibacter ginsenosidivorans</name>
    <dbReference type="NCBI Taxonomy" id="1813871"/>
    <lineage>
        <taxon>Bacteria</taxon>
        <taxon>Pseudomonadati</taxon>
        <taxon>Bacteroidota</taxon>
        <taxon>Chitinophagia</taxon>
        <taxon>Chitinophagales</taxon>
        <taxon>Chitinophagaceae</taxon>
        <taxon>Panacibacter</taxon>
    </lineage>
</organism>
<proteinExistence type="predicted"/>
<feature type="transmembrane region" description="Helical" evidence="7">
    <location>
        <begin position="228"/>
        <end position="251"/>
    </location>
</feature>
<evidence type="ECO:0000256" key="5">
    <source>
        <dbReference type="ARBA" id="ARBA00022989"/>
    </source>
</evidence>
<evidence type="ECO:0000256" key="6">
    <source>
        <dbReference type="ARBA" id="ARBA00023136"/>
    </source>
</evidence>
<feature type="transmembrane region" description="Helical" evidence="7">
    <location>
        <begin position="412"/>
        <end position="433"/>
    </location>
</feature>
<name>A0A5B8VEJ2_9BACT</name>
<feature type="transmembrane region" description="Helical" evidence="7">
    <location>
        <begin position="151"/>
        <end position="170"/>
    </location>
</feature>
<dbReference type="RefSeq" id="WP_147192823.1">
    <property type="nucleotide sequence ID" value="NZ_CP042435.1"/>
</dbReference>
<feature type="transmembrane region" description="Helical" evidence="7">
    <location>
        <begin position="381"/>
        <end position="406"/>
    </location>
</feature>
<dbReference type="InterPro" id="IPR044566">
    <property type="entry name" value="RMV1-like"/>
</dbReference>
<comment type="subcellular location">
    <subcellularLocation>
        <location evidence="1">Cell membrane</location>
        <topology evidence="1">Multi-pass membrane protein</topology>
    </subcellularLocation>
</comment>
<dbReference type="KEGG" id="pgin:FRZ67_22585"/>
<keyword evidence="3" id="KW-1003">Cell membrane</keyword>
<dbReference type="GO" id="GO:0022857">
    <property type="term" value="F:transmembrane transporter activity"/>
    <property type="evidence" value="ECO:0007669"/>
    <property type="project" value="InterPro"/>
</dbReference>
<feature type="transmembrane region" description="Helical" evidence="7">
    <location>
        <begin position="190"/>
        <end position="207"/>
    </location>
</feature>
<evidence type="ECO:0000313" key="9">
    <source>
        <dbReference type="Proteomes" id="UP000321533"/>
    </source>
</evidence>
<dbReference type="PANTHER" id="PTHR45826:SF2">
    <property type="entry name" value="AMINO ACID TRANSPORTER"/>
    <property type="match status" value="1"/>
</dbReference>
<dbReference type="GO" id="GO:0005886">
    <property type="term" value="C:plasma membrane"/>
    <property type="evidence" value="ECO:0007669"/>
    <property type="project" value="UniProtKB-SubCell"/>
</dbReference>